<proteinExistence type="predicted"/>
<name>J0NPI4_9ACTO</name>
<evidence type="ECO:0000313" key="2">
    <source>
        <dbReference type="Proteomes" id="UP000002941"/>
    </source>
</evidence>
<sequence length="48" mass="5274">MRCSARLKAVRAAASRSVADVSMAAPSDSARFTIEHVFDLWMQHSATH</sequence>
<gene>
    <name evidence="1" type="ORF">HMPREF1318_0621</name>
</gene>
<accession>J0NPI4</accession>
<keyword evidence="2" id="KW-1185">Reference proteome</keyword>
<dbReference type="AlphaFoldDB" id="J0NPI4"/>
<dbReference type="Proteomes" id="UP000002941">
    <property type="component" value="Unassembled WGS sequence"/>
</dbReference>
<evidence type="ECO:0000313" key="1">
    <source>
        <dbReference type="EMBL" id="EJF46697.1"/>
    </source>
</evidence>
<reference evidence="1 2" key="1">
    <citation type="submission" date="2012-05" db="EMBL/GenBank/DDBJ databases">
        <authorList>
            <person name="Harkins D.M."/>
            <person name="Madupu R."/>
            <person name="Durkin A.S."/>
            <person name="Torralba M."/>
            <person name="Methe B."/>
            <person name="Sutton G.G."/>
            <person name="Nelson K.E."/>
        </authorList>
    </citation>
    <scope>NUCLEOTIDE SEQUENCE [LARGE SCALE GENOMIC DNA]</scope>
    <source>
        <strain evidence="1 2">F0489</strain>
    </source>
</reference>
<dbReference type="EMBL" id="AKFT01000050">
    <property type="protein sequence ID" value="EJF46697.1"/>
    <property type="molecule type" value="Genomic_DNA"/>
</dbReference>
<comment type="caution">
    <text evidence="1">The sequence shown here is derived from an EMBL/GenBank/DDBJ whole genome shotgun (WGS) entry which is preliminary data.</text>
</comment>
<protein>
    <submittedName>
        <fullName evidence="1">Uncharacterized protein</fullName>
    </submittedName>
</protein>
<organism evidence="1 2">
    <name type="scientific">Actinomyces massiliensis F0489</name>
    <dbReference type="NCBI Taxonomy" id="1125718"/>
    <lineage>
        <taxon>Bacteria</taxon>
        <taxon>Bacillati</taxon>
        <taxon>Actinomycetota</taxon>
        <taxon>Actinomycetes</taxon>
        <taxon>Actinomycetales</taxon>
        <taxon>Actinomycetaceae</taxon>
        <taxon>Actinomyces</taxon>
    </lineage>
</organism>